<keyword evidence="3" id="KW-1185">Reference proteome</keyword>
<dbReference type="RefSeq" id="WP_185992230.1">
    <property type="nucleotide sequence ID" value="NZ_JACCAE010000001.1"/>
</dbReference>
<feature type="transmembrane region" description="Helical" evidence="1">
    <location>
        <begin position="44"/>
        <end position="65"/>
    </location>
</feature>
<comment type="caution">
    <text evidence="2">The sequence shown here is derived from an EMBL/GenBank/DDBJ whole genome shotgun (WGS) entry which is preliminary data.</text>
</comment>
<accession>A0A852VZC6</accession>
<keyword evidence="1" id="KW-0812">Transmembrane</keyword>
<feature type="transmembrane region" description="Helical" evidence="1">
    <location>
        <begin position="233"/>
        <end position="256"/>
    </location>
</feature>
<name>A0A852VZC6_9MICO</name>
<dbReference type="EMBL" id="JACCAE010000001">
    <property type="protein sequence ID" value="NYF99544.1"/>
    <property type="molecule type" value="Genomic_DNA"/>
</dbReference>
<protein>
    <submittedName>
        <fullName evidence="2">ABC-type transport system involved in multi-copper enzyme maturation permease subunit</fullName>
    </submittedName>
</protein>
<keyword evidence="1" id="KW-0472">Membrane</keyword>
<keyword evidence="1" id="KW-1133">Transmembrane helix</keyword>
<feature type="transmembrane region" description="Helical" evidence="1">
    <location>
        <begin position="116"/>
        <end position="139"/>
    </location>
</feature>
<dbReference type="Proteomes" id="UP000554054">
    <property type="component" value="Unassembled WGS sequence"/>
</dbReference>
<feature type="transmembrane region" description="Helical" evidence="1">
    <location>
        <begin position="71"/>
        <end position="95"/>
    </location>
</feature>
<evidence type="ECO:0000313" key="2">
    <source>
        <dbReference type="EMBL" id="NYF99544.1"/>
    </source>
</evidence>
<evidence type="ECO:0000256" key="1">
    <source>
        <dbReference type="SAM" id="Phobius"/>
    </source>
</evidence>
<feature type="transmembrane region" description="Helical" evidence="1">
    <location>
        <begin position="151"/>
        <end position="170"/>
    </location>
</feature>
<reference evidence="2 3" key="1">
    <citation type="submission" date="2020-07" db="EMBL/GenBank/DDBJ databases">
        <title>Sequencing the genomes of 1000 actinobacteria strains.</title>
        <authorList>
            <person name="Klenk H.-P."/>
        </authorList>
    </citation>
    <scope>NUCLEOTIDE SEQUENCE [LARGE SCALE GENOMIC DNA]</scope>
    <source>
        <strain evidence="2 3">DSM 26154</strain>
    </source>
</reference>
<proteinExistence type="predicted"/>
<organism evidence="2 3">
    <name type="scientific">Janibacter cremeus</name>
    <dbReference type="NCBI Taxonomy" id="1285192"/>
    <lineage>
        <taxon>Bacteria</taxon>
        <taxon>Bacillati</taxon>
        <taxon>Actinomycetota</taxon>
        <taxon>Actinomycetes</taxon>
        <taxon>Micrococcales</taxon>
        <taxon>Intrasporangiaceae</taxon>
        <taxon>Janibacter</taxon>
    </lineage>
</organism>
<evidence type="ECO:0000313" key="3">
    <source>
        <dbReference type="Proteomes" id="UP000554054"/>
    </source>
</evidence>
<feature type="transmembrane region" description="Helical" evidence="1">
    <location>
        <begin position="182"/>
        <end position="206"/>
    </location>
</feature>
<dbReference type="AlphaFoldDB" id="A0A852VZC6"/>
<sequence>MSAITAPTTDVPPTLPVLEDVGKVSFLRLVAIELRKSVNTRAGMWLMIVMAGISLVVVGAFAIWGPDEGRTFATFLGLTGTPLMMLLPIVGIMLATQEWSTRTGLVTFTLEPRRGLVVAAKLVASIVLGLLVLAAAFVAAGLVTTLVGGQWSLAGVSVGGMVLAMVIFVLQGAGFGLAFLNTPFAIVASLVLPTAWTIAIGLITALRDVAPWLNLEQPVGLLLSGAGMTGENWAQLGTASLVWVGLPIAVGTWRVLTREVK</sequence>
<gene>
    <name evidence="2" type="ORF">BJY20_002936</name>
</gene>